<proteinExistence type="predicted"/>
<gene>
    <name evidence="1" type="ORF">ACFQKB_15220</name>
</gene>
<sequence length="169" mass="18674">MNTKEPRLGVDFGRVIHGGPLAPGGTDTVFLDGRLEDALASPAIDGVYEALPGLVELFGGRVWIISKCGDRVRSRTLAWLAHHDFHARTGIPPGNVRFCRRRPEKAAHCAELGITHMIDDRLDVHRAIREIVPYRYLFGPQVGSPPPWVRNPRTWSETVSAIAADTPKP</sequence>
<dbReference type="RefSeq" id="WP_160819379.1">
    <property type="nucleotide sequence ID" value="NZ_JBHSXS010000007.1"/>
</dbReference>
<dbReference type="EMBL" id="JBHSXS010000007">
    <property type="protein sequence ID" value="MFC6881117.1"/>
    <property type="molecule type" value="Genomic_DNA"/>
</dbReference>
<protein>
    <recommendedName>
        <fullName evidence="3">Polynucleotide kinase</fullName>
    </recommendedName>
</protein>
<name>A0ABW2CHA8_9ACTN</name>
<evidence type="ECO:0008006" key="3">
    <source>
        <dbReference type="Google" id="ProtNLM"/>
    </source>
</evidence>
<evidence type="ECO:0000313" key="1">
    <source>
        <dbReference type="EMBL" id="MFC6881117.1"/>
    </source>
</evidence>
<accession>A0ABW2CHA8</accession>
<reference evidence="2" key="1">
    <citation type="journal article" date="2019" name="Int. J. Syst. Evol. Microbiol.">
        <title>The Global Catalogue of Microorganisms (GCM) 10K type strain sequencing project: providing services to taxonomists for standard genome sequencing and annotation.</title>
        <authorList>
            <consortium name="The Broad Institute Genomics Platform"/>
            <consortium name="The Broad Institute Genome Sequencing Center for Infectious Disease"/>
            <person name="Wu L."/>
            <person name="Ma J."/>
        </authorList>
    </citation>
    <scope>NUCLEOTIDE SEQUENCE [LARGE SCALE GENOMIC DNA]</scope>
    <source>
        <strain evidence="2">JCM 3369</strain>
    </source>
</reference>
<comment type="caution">
    <text evidence="1">The sequence shown here is derived from an EMBL/GenBank/DDBJ whole genome shotgun (WGS) entry which is preliminary data.</text>
</comment>
<organism evidence="1 2">
    <name type="scientific">Actinomadura yumaensis</name>
    <dbReference type="NCBI Taxonomy" id="111807"/>
    <lineage>
        <taxon>Bacteria</taxon>
        <taxon>Bacillati</taxon>
        <taxon>Actinomycetota</taxon>
        <taxon>Actinomycetes</taxon>
        <taxon>Streptosporangiales</taxon>
        <taxon>Thermomonosporaceae</taxon>
        <taxon>Actinomadura</taxon>
    </lineage>
</organism>
<keyword evidence="2" id="KW-1185">Reference proteome</keyword>
<evidence type="ECO:0000313" key="2">
    <source>
        <dbReference type="Proteomes" id="UP001596380"/>
    </source>
</evidence>
<dbReference type="Proteomes" id="UP001596380">
    <property type="component" value="Unassembled WGS sequence"/>
</dbReference>